<dbReference type="Gene3D" id="3.20.20.80">
    <property type="entry name" value="Glycosidases"/>
    <property type="match status" value="2"/>
</dbReference>
<organism evidence="5 6">
    <name type="scientific">Arabis nemorensis</name>
    <dbReference type="NCBI Taxonomy" id="586526"/>
    <lineage>
        <taxon>Eukaryota</taxon>
        <taxon>Viridiplantae</taxon>
        <taxon>Streptophyta</taxon>
        <taxon>Embryophyta</taxon>
        <taxon>Tracheophyta</taxon>
        <taxon>Spermatophyta</taxon>
        <taxon>Magnoliopsida</taxon>
        <taxon>eudicotyledons</taxon>
        <taxon>Gunneridae</taxon>
        <taxon>Pentapetalae</taxon>
        <taxon>rosids</taxon>
        <taxon>malvids</taxon>
        <taxon>Brassicales</taxon>
        <taxon>Brassicaceae</taxon>
        <taxon>Arabideae</taxon>
        <taxon>Arabis</taxon>
    </lineage>
</organism>
<dbReference type="PANTHER" id="PTHR10353:SF209">
    <property type="entry name" value="GALACTOLIPID GALACTOSYLTRANSFERASE SFR2, CHLOROPLASTIC"/>
    <property type="match status" value="1"/>
</dbReference>
<reference evidence="5" key="1">
    <citation type="submission" date="2019-07" db="EMBL/GenBank/DDBJ databases">
        <authorList>
            <person name="Dittberner H."/>
        </authorList>
    </citation>
    <scope>NUCLEOTIDE SEQUENCE [LARGE SCALE GENOMIC DNA]</scope>
</reference>
<proteinExistence type="inferred from homology"/>
<evidence type="ECO:0000256" key="1">
    <source>
        <dbReference type="ARBA" id="ARBA00010838"/>
    </source>
</evidence>
<comment type="similarity">
    <text evidence="1 4">Belongs to the glycosyl hydrolase 1 family.</text>
</comment>
<name>A0A565B607_9BRAS</name>
<evidence type="ECO:0008006" key="7">
    <source>
        <dbReference type="Google" id="ProtNLM"/>
    </source>
</evidence>
<accession>A0A565B607</accession>
<comment type="caution">
    <text evidence="5">The sequence shown here is derived from an EMBL/GenBank/DDBJ whole genome shotgun (WGS) entry which is preliminary data.</text>
</comment>
<dbReference type="PANTHER" id="PTHR10353">
    <property type="entry name" value="GLYCOSYL HYDROLASE"/>
    <property type="match status" value="1"/>
</dbReference>
<evidence type="ECO:0000313" key="6">
    <source>
        <dbReference type="Proteomes" id="UP000489600"/>
    </source>
</evidence>
<protein>
    <recommendedName>
        <fullName evidence="7">Glycoside hydrolase family 1 protein</fullName>
    </recommendedName>
</protein>
<dbReference type="InterPro" id="IPR017853">
    <property type="entry name" value="GH"/>
</dbReference>
<evidence type="ECO:0000256" key="2">
    <source>
        <dbReference type="ARBA" id="ARBA00022801"/>
    </source>
</evidence>
<dbReference type="GO" id="GO:0005975">
    <property type="term" value="P:carbohydrate metabolic process"/>
    <property type="evidence" value="ECO:0007669"/>
    <property type="project" value="InterPro"/>
</dbReference>
<dbReference type="GO" id="GO:0008422">
    <property type="term" value="F:beta-glucosidase activity"/>
    <property type="evidence" value="ECO:0007669"/>
    <property type="project" value="TreeGrafter"/>
</dbReference>
<keyword evidence="6" id="KW-1185">Reference proteome</keyword>
<keyword evidence="3" id="KW-0326">Glycosidase</keyword>
<dbReference type="SUPFAM" id="SSF51445">
    <property type="entry name" value="(Trans)glycosidases"/>
    <property type="match status" value="1"/>
</dbReference>
<evidence type="ECO:0000313" key="5">
    <source>
        <dbReference type="EMBL" id="VVA96740.1"/>
    </source>
</evidence>
<dbReference type="OrthoDB" id="65569at2759"/>
<gene>
    <name evidence="5" type="ORF">ANE_LOCUS7185</name>
</gene>
<dbReference type="AlphaFoldDB" id="A0A565B607"/>
<dbReference type="EMBL" id="CABITT030000003">
    <property type="protein sequence ID" value="VVA96740.1"/>
    <property type="molecule type" value="Genomic_DNA"/>
</dbReference>
<evidence type="ECO:0000256" key="4">
    <source>
        <dbReference type="RuleBase" id="RU003690"/>
    </source>
</evidence>
<sequence>MEKKTRLQPISHPLKMEESLKFWSDPDTEVKLTKDTGVTVFRMGIGWSRVMPEEPTKGIKDAVNFEALEHYKWILGRVRSNGMKVMLTLLHHSLPPWAAAYGGWKIEKPVDYLWSLPDSWVTFNEPDVFTMLTYMCGSWPSNNPDFLEIATSTLPMGVFHRALHWMAVAHSKAYDYIHGKICLRKPLVGVAHHVSFTRPYGLFDIGAEAVSGVGLKLVETDEYSESGRGVYPDDVIRRPYLIEHLLAICAAMLKRCCVGLTPLVSSLACNDLDLSFKPGHDFGPRSSLEKWRGVPVLGYMFWTISDNWEWADGYGPKFGLVAVDRANNLARTLRPSYHLFSKPQWRPFVDCDWRFGHYQMDGLQDPLSRVARALLIWPLVMRKKIRKVKVKHTDDSGFSLRHALLSPP</sequence>
<dbReference type="InterPro" id="IPR001360">
    <property type="entry name" value="Glyco_hydro_1"/>
</dbReference>
<keyword evidence="2" id="KW-0378">Hydrolase</keyword>
<dbReference type="Pfam" id="PF00232">
    <property type="entry name" value="Glyco_hydro_1"/>
    <property type="match status" value="2"/>
</dbReference>
<dbReference type="Proteomes" id="UP000489600">
    <property type="component" value="Unassembled WGS sequence"/>
</dbReference>
<evidence type="ECO:0000256" key="3">
    <source>
        <dbReference type="ARBA" id="ARBA00023295"/>
    </source>
</evidence>